<sequence length="143" mass="15834">MSRVCFLCVLFVLYLQFSACFSADRQFSKRVLGMQQSEGLDPSRKLCLCVLKSKPTTKDSVVVNDSSSAQTMESVDQSSEEPPFASGFVPLLRAIFPKPATQNDRLETAPVKLPDDGRPASSSTCTLSRYSRGFIPIIRSLFR</sequence>
<feature type="compositionally biased region" description="Polar residues" evidence="1">
    <location>
        <begin position="63"/>
        <end position="77"/>
    </location>
</feature>
<accession>A0A7S0M5I6</accession>
<evidence type="ECO:0000256" key="1">
    <source>
        <dbReference type="SAM" id="MobiDB-lite"/>
    </source>
</evidence>
<evidence type="ECO:0000256" key="2">
    <source>
        <dbReference type="SAM" id="SignalP"/>
    </source>
</evidence>
<proteinExistence type="predicted"/>
<feature type="signal peptide" evidence="2">
    <location>
        <begin position="1"/>
        <end position="20"/>
    </location>
</feature>
<feature type="region of interest" description="Disordered" evidence="1">
    <location>
        <begin position="62"/>
        <end position="83"/>
    </location>
</feature>
<organism evidence="3">
    <name type="scientific">Cryptomonas curvata</name>
    <dbReference type="NCBI Taxonomy" id="233186"/>
    <lineage>
        <taxon>Eukaryota</taxon>
        <taxon>Cryptophyceae</taxon>
        <taxon>Cryptomonadales</taxon>
        <taxon>Cryptomonadaceae</taxon>
        <taxon>Cryptomonas</taxon>
    </lineage>
</organism>
<protein>
    <submittedName>
        <fullName evidence="3">Uncharacterized protein</fullName>
    </submittedName>
</protein>
<name>A0A7S0M5I6_9CRYP</name>
<reference evidence="3" key="1">
    <citation type="submission" date="2021-01" db="EMBL/GenBank/DDBJ databases">
        <authorList>
            <person name="Corre E."/>
            <person name="Pelletier E."/>
            <person name="Niang G."/>
            <person name="Scheremetjew M."/>
            <person name="Finn R."/>
            <person name="Kale V."/>
            <person name="Holt S."/>
            <person name="Cochrane G."/>
            <person name="Meng A."/>
            <person name="Brown T."/>
            <person name="Cohen L."/>
        </authorList>
    </citation>
    <scope>NUCLEOTIDE SEQUENCE</scope>
    <source>
        <strain evidence="3">CCAP979/52</strain>
    </source>
</reference>
<feature type="chain" id="PRO_5031554888" evidence="2">
    <location>
        <begin position="21"/>
        <end position="143"/>
    </location>
</feature>
<evidence type="ECO:0000313" key="3">
    <source>
        <dbReference type="EMBL" id="CAD8631983.1"/>
    </source>
</evidence>
<feature type="region of interest" description="Disordered" evidence="1">
    <location>
        <begin position="100"/>
        <end position="124"/>
    </location>
</feature>
<dbReference type="EMBL" id="HBEZ01017545">
    <property type="protein sequence ID" value="CAD8631983.1"/>
    <property type="molecule type" value="Transcribed_RNA"/>
</dbReference>
<dbReference type="AlphaFoldDB" id="A0A7S0M5I6"/>
<keyword evidence="2" id="KW-0732">Signal</keyword>
<gene>
    <name evidence="3" type="ORF">CCUR1050_LOCUS9663</name>
</gene>